<dbReference type="InterPro" id="IPR017946">
    <property type="entry name" value="PLC-like_Pdiesterase_TIM-brl"/>
</dbReference>
<dbReference type="GO" id="GO:0006629">
    <property type="term" value="P:lipid metabolic process"/>
    <property type="evidence" value="ECO:0007669"/>
    <property type="project" value="InterPro"/>
</dbReference>
<dbReference type="AlphaFoldDB" id="A0A3D9SSU4"/>
<dbReference type="PROSITE" id="PS51704">
    <property type="entry name" value="GP_PDE"/>
    <property type="match status" value="1"/>
</dbReference>
<dbReference type="RefSeq" id="WP_245974288.1">
    <property type="nucleotide sequence ID" value="NZ_QTTT01000001.1"/>
</dbReference>
<gene>
    <name evidence="2" type="ORF">DFJ69_2529</name>
</gene>
<sequence>MTFLNGRVEVHGHRGARGLRPENTLPGFAHALALGVDAVELDVGLTADGVVVVHHDQALSPVTTTDTVPVTPGDPLFPYVGRDLRDLTLAQVRTVDAGVRRLRPGQDDDPFVLTQLPLPGTRPPTLAEVCGLLRVAGDVLPAVELKTDPGWPDDEITRFVAAVAEVLDTHGLTASARLLAFDWRVLTEARRLVPEAARVALVERTTLDPAWLAGLSPDDVTAAAVALDAGVLSPERHLVTPDLVRDAHGLGLPVTVWTVNVASEMARLIEYGVDAIVTDYPDRLRIVLASYGLPLPEPCTTVPLH</sequence>
<dbReference type="Pfam" id="PF03009">
    <property type="entry name" value="GDPD"/>
    <property type="match status" value="1"/>
</dbReference>
<reference evidence="2 3" key="1">
    <citation type="submission" date="2018-08" db="EMBL/GenBank/DDBJ databases">
        <title>Sequencing the genomes of 1000 actinobacteria strains.</title>
        <authorList>
            <person name="Klenk H.-P."/>
        </authorList>
    </citation>
    <scope>NUCLEOTIDE SEQUENCE [LARGE SCALE GENOMIC DNA]</scope>
    <source>
        <strain evidence="2 3">DSM 43927</strain>
    </source>
</reference>
<dbReference type="PANTHER" id="PTHR46211:SF14">
    <property type="entry name" value="GLYCEROPHOSPHODIESTER PHOSPHODIESTERASE"/>
    <property type="match status" value="1"/>
</dbReference>
<evidence type="ECO:0000259" key="1">
    <source>
        <dbReference type="PROSITE" id="PS51704"/>
    </source>
</evidence>
<evidence type="ECO:0000313" key="3">
    <source>
        <dbReference type="Proteomes" id="UP000256661"/>
    </source>
</evidence>
<accession>A0A3D9SSU4</accession>
<protein>
    <submittedName>
        <fullName evidence="2">Glycerophosphoryl diester phosphodiesterase</fullName>
    </submittedName>
</protein>
<comment type="caution">
    <text evidence="2">The sequence shown here is derived from an EMBL/GenBank/DDBJ whole genome shotgun (WGS) entry which is preliminary data.</text>
</comment>
<keyword evidence="3" id="KW-1185">Reference proteome</keyword>
<dbReference type="Proteomes" id="UP000256661">
    <property type="component" value="Unassembled WGS sequence"/>
</dbReference>
<dbReference type="EMBL" id="QTTT01000001">
    <property type="protein sequence ID" value="REE97073.1"/>
    <property type="molecule type" value="Genomic_DNA"/>
</dbReference>
<organism evidence="2 3">
    <name type="scientific">Thermomonospora umbrina</name>
    <dbReference type="NCBI Taxonomy" id="111806"/>
    <lineage>
        <taxon>Bacteria</taxon>
        <taxon>Bacillati</taxon>
        <taxon>Actinomycetota</taxon>
        <taxon>Actinomycetes</taxon>
        <taxon>Streptosporangiales</taxon>
        <taxon>Thermomonosporaceae</taxon>
        <taxon>Thermomonospora</taxon>
    </lineage>
</organism>
<evidence type="ECO:0000313" key="2">
    <source>
        <dbReference type="EMBL" id="REE97073.1"/>
    </source>
</evidence>
<name>A0A3D9SSU4_9ACTN</name>
<dbReference type="SUPFAM" id="SSF51695">
    <property type="entry name" value="PLC-like phosphodiesterases"/>
    <property type="match status" value="1"/>
</dbReference>
<proteinExistence type="predicted"/>
<dbReference type="Gene3D" id="3.20.20.190">
    <property type="entry name" value="Phosphatidylinositol (PI) phosphodiesterase"/>
    <property type="match status" value="1"/>
</dbReference>
<dbReference type="InterPro" id="IPR030395">
    <property type="entry name" value="GP_PDE_dom"/>
</dbReference>
<dbReference type="PANTHER" id="PTHR46211">
    <property type="entry name" value="GLYCEROPHOSPHORYL DIESTER PHOSPHODIESTERASE"/>
    <property type="match status" value="1"/>
</dbReference>
<feature type="domain" description="GP-PDE" evidence="1">
    <location>
        <begin position="8"/>
        <end position="288"/>
    </location>
</feature>
<dbReference type="GO" id="GO:0008081">
    <property type="term" value="F:phosphoric diester hydrolase activity"/>
    <property type="evidence" value="ECO:0007669"/>
    <property type="project" value="InterPro"/>
</dbReference>